<organism evidence="1 2">
    <name type="scientific">Sphagnum troendelagicum</name>
    <dbReference type="NCBI Taxonomy" id="128251"/>
    <lineage>
        <taxon>Eukaryota</taxon>
        <taxon>Viridiplantae</taxon>
        <taxon>Streptophyta</taxon>
        <taxon>Embryophyta</taxon>
        <taxon>Bryophyta</taxon>
        <taxon>Sphagnophytina</taxon>
        <taxon>Sphagnopsida</taxon>
        <taxon>Sphagnales</taxon>
        <taxon>Sphagnaceae</taxon>
        <taxon>Sphagnum</taxon>
    </lineage>
</organism>
<sequence>MDYQQQQQGGVGGGNYVQPAAEDLRYLGTQPFQTNGAPESNINVAPAPKIAYLGRGAPPAADVGAKEQSPDQSSLVAATAGFGTFRLTAVFRNSGFGAKPL</sequence>
<evidence type="ECO:0000313" key="1">
    <source>
        <dbReference type="EMBL" id="CAK9226268.1"/>
    </source>
</evidence>
<reference evidence="1" key="1">
    <citation type="submission" date="2024-02" db="EMBL/GenBank/DDBJ databases">
        <authorList>
            <consortium name="ELIXIR-Norway"/>
            <consortium name="Elixir Norway"/>
        </authorList>
    </citation>
    <scope>NUCLEOTIDE SEQUENCE</scope>
</reference>
<keyword evidence="2" id="KW-1185">Reference proteome</keyword>
<evidence type="ECO:0000313" key="2">
    <source>
        <dbReference type="Proteomes" id="UP001497512"/>
    </source>
</evidence>
<protein>
    <submittedName>
        <fullName evidence="1">Uncharacterized protein</fullName>
    </submittedName>
</protein>
<dbReference type="EMBL" id="OZ019897">
    <property type="protein sequence ID" value="CAK9226268.1"/>
    <property type="molecule type" value="Genomic_DNA"/>
</dbReference>
<name>A0ABP0UP16_9BRYO</name>
<gene>
    <name evidence="1" type="ORF">CSSPTR1EN2_LOCUS18154</name>
</gene>
<proteinExistence type="predicted"/>
<accession>A0ABP0UP16</accession>
<dbReference type="Proteomes" id="UP001497512">
    <property type="component" value="Chromosome 5"/>
</dbReference>